<dbReference type="EMBL" id="JAHLQT010024786">
    <property type="protein sequence ID" value="KAG7165168.1"/>
    <property type="molecule type" value="Genomic_DNA"/>
</dbReference>
<name>A0A8J5K0B5_HOMAM</name>
<sequence length="142" mass="15731">MAGKRTATMAVLLVLGLHLSGAQGRNHVVAGVQGQAVAQSQSTDENGVTTGECAFTDKQGQPIRIRYQQTPDGQIQANVIEGNVPDPVAALRVCRQSQSHLQDQLQAQQQHLQRQQENLFYQLRQQQQAIFNHQPAFPDFFN</sequence>
<protein>
    <submittedName>
        <fullName evidence="2">Putative SP-like 3</fullName>
    </submittedName>
</protein>
<feature type="chain" id="PRO_5035194837" evidence="1">
    <location>
        <begin position="25"/>
        <end position="142"/>
    </location>
</feature>
<feature type="signal peptide" evidence="1">
    <location>
        <begin position="1"/>
        <end position="24"/>
    </location>
</feature>
<reference evidence="2" key="1">
    <citation type="journal article" date="2021" name="Sci. Adv.">
        <title>The American lobster genome reveals insights on longevity, neural, and immune adaptations.</title>
        <authorList>
            <person name="Polinski J.M."/>
            <person name="Zimin A.V."/>
            <person name="Clark K.F."/>
            <person name="Kohn A.B."/>
            <person name="Sadowski N."/>
            <person name="Timp W."/>
            <person name="Ptitsyn A."/>
            <person name="Khanna P."/>
            <person name="Romanova D.Y."/>
            <person name="Williams P."/>
            <person name="Greenwood S.J."/>
            <person name="Moroz L.L."/>
            <person name="Walt D.R."/>
            <person name="Bodnar A.G."/>
        </authorList>
    </citation>
    <scope>NUCLEOTIDE SEQUENCE</scope>
    <source>
        <strain evidence="2">GMGI-L3</strain>
    </source>
</reference>
<accession>A0A8J5K0B5</accession>
<keyword evidence="3" id="KW-1185">Reference proteome</keyword>
<dbReference type="Proteomes" id="UP000747542">
    <property type="component" value="Unassembled WGS sequence"/>
</dbReference>
<comment type="caution">
    <text evidence="2">The sequence shown here is derived from an EMBL/GenBank/DDBJ whole genome shotgun (WGS) entry which is preliminary data.</text>
</comment>
<evidence type="ECO:0000256" key="1">
    <source>
        <dbReference type="SAM" id="SignalP"/>
    </source>
</evidence>
<gene>
    <name evidence="2" type="ORF">Hamer_G021688</name>
</gene>
<evidence type="ECO:0000313" key="3">
    <source>
        <dbReference type="Proteomes" id="UP000747542"/>
    </source>
</evidence>
<evidence type="ECO:0000313" key="2">
    <source>
        <dbReference type="EMBL" id="KAG7165168.1"/>
    </source>
</evidence>
<keyword evidence="1" id="KW-0732">Signal</keyword>
<proteinExistence type="predicted"/>
<dbReference type="AlphaFoldDB" id="A0A8J5K0B5"/>
<organism evidence="2 3">
    <name type="scientific">Homarus americanus</name>
    <name type="common">American lobster</name>
    <dbReference type="NCBI Taxonomy" id="6706"/>
    <lineage>
        <taxon>Eukaryota</taxon>
        <taxon>Metazoa</taxon>
        <taxon>Ecdysozoa</taxon>
        <taxon>Arthropoda</taxon>
        <taxon>Crustacea</taxon>
        <taxon>Multicrustacea</taxon>
        <taxon>Malacostraca</taxon>
        <taxon>Eumalacostraca</taxon>
        <taxon>Eucarida</taxon>
        <taxon>Decapoda</taxon>
        <taxon>Pleocyemata</taxon>
        <taxon>Astacidea</taxon>
        <taxon>Nephropoidea</taxon>
        <taxon>Nephropidae</taxon>
        <taxon>Homarus</taxon>
    </lineage>
</organism>
<dbReference type="OrthoDB" id="6382217at2759"/>